<accession>A0A5C6RN49</accession>
<dbReference type="Pfam" id="PF01479">
    <property type="entry name" value="S4"/>
    <property type="match status" value="1"/>
</dbReference>
<keyword evidence="7" id="KW-1185">Reference proteome</keyword>
<comment type="caution">
    <text evidence="6">The sequence shown here is derived from an EMBL/GenBank/DDBJ whole genome shotgun (WGS) entry which is preliminary data.</text>
</comment>
<dbReference type="SUPFAM" id="SSF55174">
    <property type="entry name" value="Alpha-L RNA-binding motif"/>
    <property type="match status" value="1"/>
</dbReference>
<dbReference type="PANTHER" id="PTHR21600">
    <property type="entry name" value="MITOCHONDRIAL RNA PSEUDOURIDINE SYNTHASE"/>
    <property type="match status" value="1"/>
</dbReference>
<organism evidence="6 7">
    <name type="scientific">Phaeodactylibacter luteus</name>
    <dbReference type="NCBI Taxonomy" id="1564516"/>
    <lineage>
        <taxon>Bacteria</taxon>
        <taxon>Pseudomonadati</taxon>
        <taxon>Bacteroidota</taxon>
        <taxon>Saprospiria</taxon>
        <taxon>Saprospirales</taxon>
        <taxon>Haliscomenobacteraceae</taxon>
        <taxon>Phaeodactylibacter</taxon>
    </lineage>
</organism>
<dbReference type="InterPro" id="IPR002942">
    <property type="entry name" value="S4_RNA-bd"/>
</dbReference>
<dbReference type="InterPro" id="IPR050188">
    <property type="entry name" value="RluA_PseudoU_synthase"/>
</dbReference>
<dbReference type="Pfam" id="PF00849">
    <property type="entry name" value="PseudoU_synth_2"/>
    <property type="match status" value="1"/>
</dbReference>
<dbReference type="GO" id="GO:0003723">
    <property type="term" value="F:RNA binding"/>
    <property type="evidence" value="ECO:0007669"/>
    <property type="project" value="UniProtKB-KW"/>
</dbReference>
<dbReference type="CDD" id="cd00165">
    <property type="entry name" value="S4"/>
    <property type="match status" value="1"/>
</dbReference>
<dbReference type="InterPro" id="IPR020103">
    <property type="entry name" value="PsdUridine_synth_cat_dom_sf"/>
</dbReference>
<gene>
    <name evidence="6" type="ORF">FRY97_09360</name>
</gene>
<dbReference type="RefSeq" id="WP_147167187.1">
    <property type="nucleotide sequence ID" value="NZ_VOOR01000016.1"/>
</dbReference>
<dbReference type="AlphaFoldDB" id="A0A5C6RN49"/>
<evidence type="ECO:0000313" key="7">
    <source>
        <dbReference type="Proteomes" id="UP000321580"/>
    </source>
</evidence>
<dbReference type="CDD" id="cd02869">
    <property type="entry name" value="PseudoU_synth_RluA_like"/>
    <property type="match status" value="1"/>
</dbReference>
<evidence type="ECO:0000259" key="4">
    <source>
        <dbReference type="Pfam" id="PF00849"/>
    </source>
</evidence>
<dbReference type="EMBL" id="VOOR01000016">
    <property type="protein sequence ID" value="TXB63369.1"/>
    <property type="molecule type" value="Genomic_DNA"/>
</dbReference>
<feature type="domain" description="RNA-binding S4" evidence="5">
    <location>
        <begin position="32"/>
        <end position="65"/>
    </location>
</feature>
<evidence type="ECO:0000313" key="6">
    <source>
        <dbReference type="EMBL" id="TXB63369.1"/>
    </source>
</evidence>
<dbReference type="Gene3D" id="3.30.2350.10">
    <property type="entry name" value="Pseudouridine synthase"/>
    <property type="match status" value="1"/>
</dbReference>
<dbReference type="GO" id="GO:0000455">
    <property type="term" value="P:enzyme-directed rRNA pseudouridine synthesis"/>
    <property type="evidence" value="ECO:0007669"/>
    <property type="project" value="UniProtKB-ARBA"/>
</dbReference>
<comment type="similarity">
    <text evidence="1">Belongs to the pseudouridine synthase RluA family.</text>
</comment>
<dbReference type="Proteomes" id="UP000321580">
    <property type="component" value="Unassembled WGS sequence"/>
</dbReference>
<feature type="domain" description="Pseudouridine synthase RsuA/RluA-like" evidence="4">
    <location>
        <begin position="90"/>
        <end position="231"/>
    </location>
</feature>
<evidence type="ECO:0000259" key="5">
    <source>
        <dbReference type="Pfam" id="PF01479"/>
    </source>
</evidence>
<dbReference type="InterPro" id="IPR036986">
    <property type="entry name" value="S4_RNA-bd_sf"/>
</dbReference>
<evidence type="ECO:0000256" key="1">
    <source>
        <dbReference type="ARBA" id="ARBA00010876"/>
    </source>
</evidence>
<name>A0A5C6RN49_9BACT</name>
<keyword evidence="2" id="KW-0413">Isomerase</keyword>
<evidence type="ECO:0000256" key="3">
    <source>
        <dbReference type="PROSITE-ProRule" id="PRU00182"/>
    </source>
</evidence>
<proteinExistence type="inferred from homology"/>
<dbReference type="PROSITE" id="PS50889">
    <property type="entry name" value="S4"/>
    <property type="match status" value="1"/>
</dbReference>
<keyword evidence="3" id="KW-0694">RNA-binding</keyword>
<dbReference type="OrthoDB" id="9807829at2"/>
<sequence length="300" mass="32704">MPSLPLESHRVPDDIPPMRLSDYLPGVFQSTPSRKGIKKAIDRGEVWVNGEAQATAYRVQPGDEILLMPRKGAAPKPLNLPIPILYADAHLAVAIKPAGLPVSGNQYQTLVNALSGKLLPTVAPDALPWAMPVHRLDAPTHGLILLARSRQAQHTLSAAFANREVEKTYEAIVSGRLQEKAGALDTPLEGKPACTRYRVLRTTPDLHSGQLSWVEAYPETGRTHQIRKHLSMAGAPILGDAAYTPEGQPLLKHKGLFLAATGLKLQHPATRAPLQFSAAPPDKFESVFKRAGARWQKFHK</sequence>
<dbReference type="GO" id="GO:0120159">
    <property type="term" value="F:rRNA pseudouridine synthase activity"/>
    <property type="evidence" value="ECO:0007669"/>
    <property type="project" value="UniProtKB-ARBA"/>
</dbReference>
<reference evidence="6 7" key="1">
    <citation type="submission" date="2019-08" db="EMBL/GenBank/DDBJ databases">
        <title>Genome of Phaeodactylibacter luteus.</title>
        <authorList>
            <person name="Bowman J.P."/>
        </authorList>
    </citation>
    <scope>NUCLEOTIDE SEQUENCE [LARGE SCALE GENOMIC DNA]</scope>
    <source>
        <strain evidence="6 7">KCTC 42180</strain>
    </source>
</reference>
<dbReference type="InterPro" id="IPR006145">
    <property type="entry name" value="PsdUridine_synth_RsuA/RluA"/>
</dbReference>
<dbReference type="SUPFAM" id="SSF55120">
    <property type="entry name" value="Pseudouridine synthase"/>
    <property type="match status" value="1"/>
</dbReference>
<protein>
    <submittedName>
        <fullName evidence="6">RluA family pseudouridine synthase</fullName>
    </submittedName>
</protein>
<dbReference type="Gene3D" id="3.10.290.10">
    <property type="entry name" value="RNA-binding S4 domain"/>
    <property type="match status" value="1"/>
</dbReference>
<evidence type="ECO:0000256" key="2">
    <source>
        <dbReference type="ARBA" id="ARBA00023235"/>
    </source>
</evidence>